<evidence type="ECO:0000256" key="1">
    <source>
        <dbReference type="SAM" id="Phobius"/>
    </source>
</evidence>
<sequence>MTTQLLIIFLWGAALCLAAYFLRQYKTWRNALAILGSFLMIAPLALILYFLLIIFA</sequence>
<dbReference type="RefSeq" id="WP_253362673.1">
    <property type="nucleotide sequence ID" value="NZ_JALJXU010000001.1"/>
</dbReference>
<accession>A0ABV2JI59</accession>
<comment type="caution">
    <text evidence="2">The sequence shown here is derived from an EMBL/GenBank/DDBJ whole genome shotgun (WGS) entry which is preliminary data.</text>
</comment>
<name>A0ABV2JI59_9STRE</name>
<organism evidence="2 3">
    <name type="scientific">Streptococcus gallinaceus</name>
    <dbReference type="NCBI Taxonomy" id="165758"/>
    <lineage>
        <taxon>Bacteria</taxon>
        <taxon>Bacillati</taxon>
        <taxon>Bacillota</taxon>
        <taxon>Bacilli</taxon>
        <taxon>Lactobacillales</taxon>
        <taxon>Streptococcaceae</taxon>
        <taxon>Streptococcus</taxon>
    </lineage>
</organism>
<evidence type="ECO:0000313" key="2">
    <source>
        <dbReference type="EMBL" id="MET3643599.1"/>
    </source>
</evidence>
<feature type="transmembrane region" description="Helical" evidence="1">
    <location>
        <begin position="34"/>
        <end position="55"/>
    </location>
</feature>
<keyword evidence="1" id="KW-0472">Membrane</keyword>
<keyword evidence="1" id="KW-0812">Transmembrane</keyword>
<feature type="transmembrane region" description="Helical" evidence="1">
    <location>
        <begin position="6"/>
        <end position="22"/>
    </location>
</feature>
<dbReference type="EMBL" id="JBEPMK010000001">
    <property type="protein sequence ID" value="MET3643599.1"/>
    <property type="molecule type" value="Genomic_DNA"/>
</dbReference>
<evidence type="ECO:0000313" key="3">
    <source>
        <dbReference type="Proteomes" id="UP001549055"/>
    </source>
</evidence>
<reference evidence="2 3" key="1">
    <citation type="submission" date="2024-06" db="EMBL/GenBank/DDBJ databases">
        <title>Genomic Encyclopedia of Type Strains, Phase IV (KMG-IV): sequencing the most valuable type-strain genomes for metagenomic binning, comparative biology and taxonomic classification.</title>
        <authorList>
            <person name="Goeker M."/>
        </authorList>
    </citation>
    <scope>NUCLEOTIDE SEQUENCE [LARGE SCALE GENOMIC DNA]</scope>
    <source>
        <strain evidence="2 3">DSM 15349</strain>
    </source>
</reference>
<gene>
    <name evidence="2" type="ORF">ABID27_000216</name>
</gene>
<dbReference type="Proteomes" id="UP001549055">
    <property type="component" value="Unassembled WGS sequence"/>
</dbReference>
<keyword evidence="1" id="KW-1133">Transmembrane helix</keyword>
<keyword evidence="3" id="KW-1185">Reference proteome</keyword>
<protein>
    <submittedName>
        <fullName evidence="2">CHASE2 domain-containing sensor protein</fullName>
    </submittedName>
</protein>
<proteinExistence type="predicted"/>